<dbReference type="GO" id="GO:0009507">
    <property type="term" value="C:chloroplast"/>
    <property type="evidence" value="ECO:0007669"/>
    <property type="project" value="TreeGrafter"/>
</dbReference>
<dbReference type="GO" id="GO:0042910">
    <property type="term" value="F:xenobiotic transmembrane transporter activity"/>
    <property type="evidence" value="ECO:0007669"/>
    <property type="project" value="InterPro"/>
</dbReference>
<dbReference type="EMBL" id="JAKUCV010005818">
    <property type="protein sequence ID" value="KAJ4829736.1"/>
    <property type="molecule type" value="Genomic_DNA"/>
</dbReference>
<dbReference type="PANTHER" id="PTHR42893:SF45">
    <property type="entry name" value="PROTEIN DETOXIFICATION 45, CHLOROPLASTIC"/>
    <property type="match status" value="1"/>
</dbReference>
<feature type="transmembrane region" description="Helical" evidence="7">
    <location>
        <begin position="200"/>
        <end position="222"/>
    </location>
</feature>
<feature type="compositionally biased region" description="Low complexity" evidence="6">
    <location>
        <begin position="109"/>
        <end position="120"/>
    </location>
</feature>
<evidence type="ECO:0000256" key="3">
    <source>
        <dbReference type="ARBA" id="ARBA00022692"/>
    </source>
</evidence>
<dbReference type="InterPro" id="IPR002528">
    <property type="entry name" value="MATE_fam"/>
</dbReference>
<dbReference type="GO" id="GO:0016020">
    <property type="term" value="C:membrane"/>
    <property type="evidence" value="ECO:0007669"/>
    <property type="project" value="UniProtKB-SubCell"/>
</dbReference>
<comment type="caution">
    <text evidence="8">The sequence shown here is derived from an EMBL/GenBank/DDBJ whole genome shotgun (WGS) entry which is preliminary data.</text>
</comment>
<keyword evidence="9" id="KW-1185">Reference proteome</keyword>
<keyword evidence="4 7" id="KW-1133">Transmembrane helix</keyword>
<gene>
    <name evidence="8" type="ORF">Tsubulata_020748</name>
</gene>
<evidence type="ECO:0000256" key="4">
    <source>
        <dbReference type="ARBA" id="ARBA00022989"/>
    </source>
</evidence>
<evidence type="ECO:0000256" key="7">
    <source>
        <dbReference type="SAM" id="Phobius"/>
    </source>
</evidence>
<feature type="transmembrane region" description="Helical" evidence="7">
    <location>
        <begin position="160"/>
        <end position="180"/>
    </location>
</feature>
<dbReference type="Proteomes" id="UP001141552">
    <property type="component" value="Unassembled WGS sequence"/>
</dbReference>
<dbReference type="Pfam" id="PF01554">
    <property type="entry name" value="MatE"/>
    <property type="match status" value="1"/>
</dbReference>
<feature type="transmembrane region" description="Helical" evidence="7">
    <location>
        <begin position="302"/>
        <end position="321"/>
    </location>
</feature>
<name>A0A9Q0FE56_9ROSI</name>
<organism evidence="8 9">
    <name type="scientific">Turnera subulata</name>
    <dbReference type="NCBI Taxonomy" id="218843"/>
    <lineage>
        <taxon>Eukaryota</taxon>
        <taxon>Viridiplantae</taxon>
        <taxon>Streptophyta</taxon>
        <taxon>Embryophyta</taxon>
        <taxon>Tracheophyta</taxon>
        <taxon>Spermatophyta</taxon>
        <taxon>Magnoliopsida</taxon>
        <taxon>eudicotyledons</taxon>
        <taxon>Gunneridae</taxon>
        <taxon>Pentapetalae</taxon>
        <taxon>rosids</taxon>
        <taxon>fabids</taxon>
        <taxon>Malpighiales</taxon>
        <taxon>Passifloraceae</taxon>
        <taxon>Turnera</taxon>
    </lineage>
</organism>
<evidence type="ECO:0000256" key="2">
    <source>
        <dbReference type="ARBA" id="ARBA00010199"/>
    </source>
</evidence>
<feature type="transmembrane region" description="Helical" evidence="7">
    <location>
        <begin position="401"/>
        <end position="421"/>
    </location>
</feature>
<dbReference type="PANTHER" id="PTHR42893">
    <property type="entry name" value="PROTEIN DETOXIFICATION 44, CHLOROPLASTIC-RELATED"/>
    <property type="match status" value="1"/>
</dbReference>
<accession>A0A9Q0FE56</accession>
<evidence type="ECO:0000313" key="9">
    <source>
        <dbReference type="Proteomes" id="UP001141552"/>
    </source>
</evidence>
<feature type="transmembrane region" description="Helical" evidence="7">
    <location>
        <begin position="337"/>
        <end position="362"/>
    </location>
</feature>
<evidence type="ECO:0000256" key="6">
    <source>
        <dbReference type="SAM" id="MobiDB-lite"/>
    </source>
</evidence>
<protein>
    <recommendedName>
        <fullName evidence="10">Protein DETOXIFICATION</fullName>
    </recommendedName>
</protein>
<keyword evidence="3 7" id="KW-0812">Transmembrane</keyword>
<comment type="similarity">
    <text evidence="2">Belongs to the multi antimicrobial extrusion (MATE) (TC 2.A.66.1) family.</text>
</comment>
<feature type="transmembrane region" description="Helical" evidence="7">
    <location>
        <begin position="242"/>
        <end position="269"/>
    </location>
</feature>
<feature type="transmembrane region" description="Helical" evidence="7">
    <location>
        <begin position="374"/>
        <end position="395"/>
    </location>
</feature>
<feature type="region of interest" description="Disordered" evidence="6">
    <location>
        <begin position="54"/>
        <end position="121"/>
    </location>
</feature>
<comment type="subcellular location">
    <subcellularLocation>
        <location evidence="1">Membrane</location>
        <topology evidence="1">Multi-pass membrane protein</topology>
    </subcellularLocation>
</comment>
<dbReference type="InterPro" id="IPR044644">
    <property type="entry name" value="DinF-like"/>
</dbReference>
<sequence>MNLLSSGYVGRSSEQRGTSSVNNQFSLPSTSRIPRGSVCGDAVHNTQMSAGYRDSLSPLVVQRRKPRPGVVYNQSSSGYSVGSAEPPKRLVSDGEEQPINGSRDKQMESSGVPVSQPQSSDAIDPLTQLMETAYIGRLDGTNGNTVGLVQRKQLSSVSTALLLAVGIGIFEAVALFLGSGPFLNLMGITVDSPMRVTSKLFLSLRALGAPAVVLSLALQGIFRGFKDTKTPVFCLGNWNFGYFPPAFVITGPSAICASILLMLFCYPLPLPEESVPLYFISLSSIHRHLFNDLATKQEGGFLIGRTLAVLTIMTIATSMAARQGPVAMAAHQICMQVWLAVSLLTDALAASGQALIASYFSKEDYKTVREVTNFVLKMVVALISSAVLLYAPPIFGLPGVWFGLTLSMGLRTVAGFIRLLSKSGPWWFLHRDSQSIQLASQ</sequence>
<feature type="region of interest" description="Disordered" evidence="6">
    <location>
        <begin position="1"/>
        <end position="42"/>
    </location>
</feature>
<dbReference type="AlphaFoldDB" id="A0A9Q0FE56"/>
<reference evidence="8" key="1">
    <citation type="submission" date="2022-02" db="EMBL/GenBank/DDBJ databases">
        <authorList>
            <person name="Henning P.M."/>
            <person name="McCubbin A.G."/>
            <person name="Shore J.S."/>
        </authorList>
    </citation>
    <scope>NUCLEOTIDE SEQUENCE</scope>
    <source>
        <strain evidence="8">F60SS</strain>
        <tissue evidence="8">Leaves</tissue>
    </source>
</reference>
<evidence type="ECO:0000256" key="1">
    <source>
        <dbReference type="ARBA" id="ARBA00004141"/>
    </source>
</evidence>
<proteinExistence type="inferred from homology"/>
<dbReference type="GO" id="GO:0015297">
    <property type="term" value="F:antiporter activity"/>
    <property type="evidence" value="ECO:0007669"/>
    <property type="project" value="InterPro"/>
</dbReference>
<keyword evidence="5 7" id="KW-0472">Membrane</keyword>
<evidence type="ECO:0000256" key="5">
    <source>
        <dbReference type="ARBA" id="ARBA00023136"/>
    </source>
</evidence>
<reference evidence="8" key="2">
    <citation type="journal article" date="2023" name="Plants (Basel)">
        <title>Annotation of the Turnera subulata (Passifloraceae) Draft Genome Reveals the S-Locus Evolved after the Divergence of Turneroideae from Passifloroideae in a Stepwise Manner.</title>
        <authorList>
            <person name="Henning P.M."/>
            <person name="Roalson E.H."/>
            <person name="Mir W."/>
            <person name="McCubbin A.G."/>
            <person name="Shore J.S."/>
        </authorList>
    </citation>
    <scope>NUCLEOTIDE SEQUENCE</scope>
    <source>
        <strain evidence="8">F60SS</strain>
    </source>
</reference>
<evidence type="ECO:0008006" key="10">
    <source>
        <dbReference type="Google" id="ProtNLM"/>
    </source>
</evidence>
<feature type="compositionally biased region" description="Polar residues" evidence="6">
    <location>
        <begin position="15"/>
        <end position="32"/>
    </location>
</feature>
<evidence type="ECO:0000313" key="8">
    <source>
        <dbReference type="EMBL" id="KAJ4829736.1"/>
    </source>
</evidence>